<dbReference type="Gene3D" id="1.25.40.10">
    <property type="entry name" value="Tetratricopeptide repeat domain"/>
    <property type="match status" value="2"/>
</dbReference>
<dbReference type="SUPFAM" id="SSF52540">
    <property type="entry name" value="P-loop containing nucleoside triphosphate hydrolases"/>
    <property type="match status" value="1"/>
</dbReference>
<dbReference type="Gene3D" id="2.40.10.120">
    <property type="match status" value="1"/>
</dbReference>
<dbReference type="InterPro" id="IPR009003">
    <property type="entry name" value="Peptidase_S1_PA"/>
</dbReference>
<dbReference type="SUPFAM" id="SSF50494">
    <property type="entry name" value="Trypsin-like serine proteases"/>
    <property type="match status" value="1"/>
</dbReference>
<dbReference type="InterPro" id="IPR019734">
    <property type="entry name" value="TPR_rpt"/>
</dbReference>
<dbReference type="SMART" id="SM00028">
    <property type="entry name" value="TPR"/>
    <property type="match status" value="4"/>
</dbReference>
<organism evidence="1 2">
    <name type="scientific">candidate division LCP-89 bacterium B3_LCP</name>
    <dbReference type="NCBI Taxonomy" id="2012998"/>
    <lineage>
        <taxon>Bacteria</taxon>
        <taxon>Pseudomonadati</taxon>
        <taxon>Bacteria division LCP-89</taxon>
    </lineage>
</organism>
<dbReference type="AlphaFoldDB" id="A0A532UUD1"/>
<dbReference type="Pfam" id="PF13424">
    <property type="entry name" value="TPR_12"/>
    <property type="match status" value="1"/>
</dbReference>
<dbReference type="InterPro" id="IPR011990">
    <property type="entry name" value="TPR-like_helical_dom_sf"/>
</dbReference>
<dbReference type="PANTHER" id="PTHR10098">
    <property type="entry name" value="RAPSYN-RELATED"/>
    <property type="match status" value="1"/>
</dbReference>
<proteinExistence type="predicted"/>
<accession>A0A532UUD1</accession>
<keyword evidence="1" id="KW-0378">Hydrolase</keyword>
<dbReference type="GO" id="GO:0006508">
    <property type="term" value="P:proteolysis"/>
    <property type="evidence" value="ECO:0007669"/>
    <property type="project" value="UniProtKB-KW"/>
</dbReference>
<sequence length="1013" mass="114162">MSDGFSSTPRLQYLRNFTVQIRIAGTDTIVGTGVAVPPDGKVVTCAHVIKAALGFHPRKAGKRKVGVYYPQLRGDDRKDYQAKVAACFREYDDDLVLLQLTDGPSPLTLQQMPVLGTAEDSQGNPFRSYGYHRLAHYIGGWADGDISGPVDCPEDGNFQAEPVQLESSQINRGMSGAAVLDKERNLVIGVVSETWFPDESTKDRDTAWAVNARVLKLDPLNLPVQDEPHPKRPAPKPRIDAEEARRAVAPDLQPVWNNAPPSLDEWVGRAELLKDLSADWSNPNLRVTGLIGFGGEGKSSLVRRWVDDLLKDSSQIQPDGIFWWGFYEKPSVEEFFEAALRYLSGGRIDTSKLPSSSLKAQVISAMLDVGRYLFILDGLEVMQHQGGDRYGLLKSKDLRDFLGYFSSPDHNSFCLITSRAPVHDLMEYVTYVQRDVTCMHPADGRALLRKVGVEKGKDDELDRVVSECDGHALSLSLLGSFLADQYSGDISKASEIPQPTDEITQQASPKQYDHVHRILRRYDENLTKPGRAFLTLFSAFRLPVEESALEKVFRAPGELSLQASITTLSEKKFKAMITRLLTARILRFDTSLGQYTVHPLIRNHYQERFEDHDPEQQKEAHLLIRDYYLEMGGDVPRHPTLDNLIPFIEAVHHCCFSGEYNQAYQIQIEHIFQYDRRVVAHELGAYETILSIMFDFFPDGDTLQDPLVKNPGDKGWILNTVGFCLMSLGRLNEAAPFMERASKKVIELKDWHNASVGYRNLADLYASIGDLSASLDSAEEALILANREEDSVEKRVDIRNSLVWKAWVAHLSGNLQEAGDDFKRAETLEREDDSSVNYLYGLRGFMHAHHLRRYDDATYSRKVIAANLIVCEEERYVNSVSRCHRMLGDLDADEGQYDSARDHYDKALRIARGITFLPALIEALLARGRWYAKYRSDPQVAFSDLEEALEYALDSGYKIYEADIRIALAWAHYAAGDPTAARAEAERALRESEKMGYHWGKLDSEEILGKLEE</sequence>
<keyword evidence="1" id="KW-0645">Protease</keyword>
<dbReference type="EMBL" id="NJBN01000010">
    <property type="protein sequence ID" value="TKJ38377.1"/>
    <property type="molecule type" value="Genomic_DNA"/>
</dbReference>
<comment type="caution">
    <text evidence="1">The sequence shown here is derived from an EMBL/GenBank/DDBJ whole genome shotgun (WGS) entry which is preliminary data.</text>
</comment>
<name>A0A532UUD1_UNCL8</name>
<dbReference type="PRINTS" id="PR00364">
    <property type="entry name" value="DISEASERSIST"/>
</dbReference>
<dbReference type="Proteomes" id="UP000319619">
    <property type="component" value="Unassembled WGS sequence"/>
</dbReference>
<dbReference type="GO" id="GO:0043531">
    <property type="term" value="F:ADP binding"/>
    <property type="evidence" value="ECO:0007669"/>
    <property type="project" value="InterPro"/>
</dbReference>
<dbReference type="Pfam" id="PF13365">
    <property type="entry name" value="Trypsin_2"/>
    <property type="match status" value="1"/>
</dbReference>
<dbReference type="Gene3D" id="3.40.50.300">
    <property type="entry name" value="P-loop containing nucleotide triphosphate hydrolases"/>
    <property type="match status" value="1"/>
</dbReference>
<evidence type="ECO:0000313" key="2">
    <source>
        <dbReference type="Proteomes" id="UP000319619"/>
    </source>
</evidence>
<evidence type="ECO:0000313" key="1">
    <source>
        <dbReference type="EMBL" id="TKJ38377.1"/>
    </source>
</evidence>
<dbReference type="SUPFAM" id="SSF48452">
    <property type="entry name" value="TPR-like"/>
    <property type="match status" value="2"/>
</dbReference>
<reference evidence="1 2" key="1">
    <citation type="submission" date="2017-06" db="EMBL/GenBank/DDBJ databases">
        <title>Novel microbial phyla capable of carbon fixation and sulfur reduction in deep-sea sediments.</title>
        <authorList>
            <person name="Huang J."/>
            <person name="Baker B."/>
            <person name="Wang Y."/>
        </authorList>
    </citation>
    <scope>NUCLEOTIDE SEQUENCE [LARGE SCALE GENOMIC DNA]</scope>
    <source>
        <strain evidence="1">B3_LCP</strain>
    </source>
</reference>
<gene>
    <name evidence="1" type="ORF">CEE37_12720</name>
</gene>
<protein>
    <submittedName>
        <fullName evidence="1">Serine protease</fullName>
    </submittedName>
</protein>
<dbReference type="InterPro" id="IPR027417">
    <property type="entry name" value="P-loop_NTPase"/>
</dbReference>
<dbReference type="GO" id="GO:0008233">
    <property type="term" value="F:peptidase activity"/>
    <property type="evidence" value="ECO:0007669"/>
    <property type="project" value="UniProtKB-KW"/>
</dbReference>